<protein>
    <recommendedName>
        <fullName evidence="1">HipA N-terminal subdomain 1 domain-containing protein</fullName>
    </recommendedName>
</protein>
<comment type="caution">
    <text evidence="2">The sequence shown here is derived from an EMBL/GenBank/DDBJ whole genome shotgun (WGS) entry which is preliminary data.</text>
</comment>
<feature type="domain" description="HipA N-terminal subdomain 1" evidence="1">
    <location>
        <begin position="21"/>
        <end position="110"/>
    </location>
</feature>
<organism evidence="2">
    <name type="scientific">marine sediment metagenome</name>
    <dbReference type="NCBI Taxonomy" id="412755"/>
    <lineage>
        <taxon>unclassified sequences</taxon>
        <taxon>metagenomes</taxon>
        <taxon>ecological metagenomes</taxon>
    </lineage>
</organism>
<dbReference type="InterPro" id="IPR017508">
    <property type="entry name" value="HipA_N1"/>
</dbReference>
<sequence>MNKNKTIQAVEVYLKKRKTRVFVGKLYRKKGDYIFEYDQKYLYAKHVIPVGEELPLTRKIHRSKKLFPSFQDRIPSSQNPAYEEYCKSSGISKEEKDPLVLLVSIGKRGPSSFIFEPFFYQKFDGKDVCEFRKWLNLTQREFASCFDLPRSSLNKIEQMDESGKEIMKRLEIFVRFPKVALEQIQKTGGILSSKKRAMVENKLKKDKFLNKDHK</sequence>
<accession>A0A0F9HWR4</accession>
<dbReference type="NCBIfam" id="TIGR03071">
    <property type="entry name" value="couple_hipA"/>
    <property type="match status" value="1"/>
</dbReference>
<gene>
    <name evidence="2" type="ORF">LCGC14_1654230</name>
</gene>
<evidence type="ECO:0000259" key="1">
    <source>
        <dbReference type="Pfam" id="PF13657"/>
    </source>
</evidence>
<proteinExistence type="predicted"/>
<name>A0A0F9HWR4_9ZZZZ</name>
<reference evidence="2" key="1">
    <citation type="journal article" date="2015" name="Nature">
        <title>Complex archaea that bridge the gap between prokaryotes and eukaryotes.</title>
        <authorList>
            <person name="Spang A."/>
            <person name="Saw J.H."/>
            <person name="Jorgensen S.L."/>
            <person name="Zaremba-Niedzwiedzka K."/>
            <person name="Martijn J."/>
            <person name="Lind A.E."/>
            <person name="van Eijk R."/>
            <person name="Schleper C."/>
            <person name="Guy L."/>
            <person name="Ettema T.J."/>
        </authorList>
    </citation>
    <scope>NUCLEOTIDE SEQUENCE</scope>
</reference>
<evidence type="ECO:0000313" key="2">
    <source>
        <dbReference type="EMBL" id="KKM19582.1"/>
    </source>
</evidence>
<dbReference type="Pfam" id="PF13657">
    <property type="entry name" value="Couple_hipA"/>
    <property type="match status" value="1"/>
</dbReference>
<dbReference type="EMBL" id="LAZR01013954">
    <property type="protein sequence ID" value="KKM19582.1"/>
    <property type="molecule type" value="Genomic_DNA"/>
</dbReference>
<dbReference type="AlphaFoldDB" id="A0A0F9HWR4"/>